<keyword evidence="3" id="KW-1185">Reference proteome</keyword>
<dbReference type="Proteomes" id="UP000504636">
    <property type="component" value="Unplaced"/>
</dbReference>
<evidence type="ECO:0000256" key="1">
    <source>
        <dbReference type="SAM" id="MobiDB-lite"/>
    </source>
</evidence>
<evidence type="ECO:0000313" key="4">
    <source>
        <dbReference type="RefSeq" id="XP_033583306.1"/>
    </source>
</evidence>
<dbReference type="EMBL" id="MU003693">
    <property type="protein sequence ID" value="KAF2816342.1"/>
    <property type="molecule type" value="Genomic_DNA"/>
</dbReference>
<reference evidence="4" key="3">
    <citation type="submission" date="2025-04" db="UniProtKB">
        <authorList>
            <consortium name="RefSeq"/>
        </authorList>
    </citation>
    <scope>IDENTIFICATION</scope>
    <source>
        <strain evidence="4">CBS 304.34</strain>
    </source>
</reference>
<gene>
    <name evidence="2 4" type="ORF">BDZ99DRAFT_566182</name>
</gene>
<feature type="compositionally biased region" description="Low complexity" evidence="1">
    <location>
        <begin position="142"/>
        <end position="155"/>
    </location>
</feature>
<name>A0A6A6Z5F4_9PEZI</name>
<accession>A0A6A6Z5F4</accession>
<dbReference type="RefSeq" id="XP_033583306.1">
    <property type="nucleotide sequence ID" value="XM_033727556.1"/>
</dbReference>
<evidence type="ECO:0000313" key="3">
    <source>
        <dbReference type="Proteomes" id="UP000504636"/>
    </source>
</evidence>
<sequence length="178" mass="18975">MELCFAVEEPPFVVEIEQRSEKPGQTSASPELIPARMTSSAWAALQTPPGERAKDGATGQGHRAIRGDMHTTAQGPRVPPTASPRVPASQPRPRPDLGSLKLFGSPRWSEGPVALISHPIATIAGPTPARATMPPPQTTNLPPSRRQSSRESPWPCVMPARDRCPLAAECGVVVPHAH</sequence>
<feature type="region of interest" description="Disordered" evidence="1">
    <location>
        <begin position="124"/>
        <end position="155"/>
    </location>
</feature>
<proteinExistence type="predicted"/>
<protein>
    <submittedName>
        <fullName evidence="2 4">Uncharacterized protein</fullName>
    </submittedName>
</protein>
<evidence type="ECO:0000313" key="2">
    <source>
        <dbReference type="EMBL" id="KAF2816342.1"/>
    </source>
</evidence>
<dbReference type="AlphaFoldDB" id="A0A6A6Z5F4"/>
<reference evidence="2 4" key="1">
    <citation type="journal article" date="2020" name="Stud. Mycol.">
        <title>101 Dothideomycetes genomes: a test case for predicting lifestyles and emergence of pathogens.</title>
        <authorList>
            <person name="Haridas S."/>
            <person name="Albert R."/>
            <person name="Binder M."/>
            <person name="Bloem J."/>
            <person name="Labutti K."/>
            <person name="Salamov A."/>
            <person name="Andreopoulos B."/>
            <person name="Baker S."/>
            <person name="Barry K."/>
            <person name="Bills G."/>
            <person name="Bluhm B."/>
            <person name="Cannon C."/>
            <person name="Castanera R."/>
            <person name="Culley D."/>
            <person name="Daum C."/>
            <person name="Ezra D."/>
            <person name="Gonzalez J."/>
            <person name="Henrissat B."/>
            <person name="Kuo A."/>
            <person name="Liang C."/>
            <person name="Lipzen A."/>
            <person name="Lutzoni F."/>
            <person name="Magnuson J."/>
            <person name="Mondo S."/>
            <person name="Nolan M."/>
            <person name="Ohm R."/>
            <person name="Pangilinan J."/>
            <person name="Park H.-J."/>
            <person name="Ramirez L."/>
            <person name="Alfaro M."/>
            <person name="Sun H."/>
            <person name="Tritt A."/>
            <person name="Yoshinaga Y."/>
            <person name="Zwiers L.-H."/>
            <person name="Turgeon B."/>
            <person name="Goodwin S."/>
            <person name="Spatafora J."/>
            <person name="Crous P."/>
            <person name="Grigoriev I."/>
        </authorList>
    </citation>
    <scope>NUCLEOTIDE SEQUENCE</scope>
    <source>
        <strain evidence="2 4">CBS 304.34</strain>
    </source>
</reference>
<reference evidence="4" key="2">
    <citation type="submission" date="2020-04" db="EMBL/GenBank/DDBJ databases">
        <authorList>
            <consortium name="NCBI Genome Project"/>
        </authorList>
    </citation>
    <scope>NUCLEOTIDE SEQUENCE</scope>
    <source>
        <strain evidence="4">CBS 304.34</strain>
    </source>
</reference>
<dbReference type="GeneID" id="54468449"/>
<feature type="region of interest" description="Disordered" evidence="1">
    <location>
        <begin position="17"/>
        <end position="104"/>
    </location>
</feature>
<organism evidence="2">
    <name type="scientific">Mytilinidion resinicola</name>
    <dbReference type="NCBI Taxonomy" id="574789"/>
    <lineage>
        <taxon>Eukaryota</taxon>
        <taxon>Fungi</taxon>
        <taxon>Dikarya</taxon>
        <taxon>Ascomycota</taxon>
        <taxon>Pezizomycotina</taxon>
        <taxon>Dothideomycetes</taxon>
        <taxon>Pleosporomycetidae</taxon>
        <taxon>Mytilinidiales</taxon>
        <taxon>Mytilinidiaceae</taxon>
        <taxon>Mytilinidion</taxon>
    </lineage>
</organism>